<evidence type="ECO:0000313" key="3">
    <source>
        <dbReference type="EMBL" id="MDS1270965.1"/>
    </source>
</evidence>
<evidence type="ECO:0000313" key="4">
    <source>
        <dbReference type="Proteomes" id="UP001250214"/>
    </source>
</evidence>
<proteinExistence type="predicted"/>
<dbReference type="Gene3D" id="3.30.350.10">
    <property type="entry name" value="Subtilisin inhibitor-like"/>
    <property type="match status" value="1"/>
</dbReference>
<sequence>MRRMRAVVNRSREPGGLVYGGRRLSGRIAGRLAALSTGRPGVMLLGTLSLAGGLGYVALVGTNLATTPQPPEPDEVDAVGLIQNTPNAPTAVLHITVDDGVDDDSDEPDEPDDTDDPDETDDGADAEDSDEDAAGDTNGGESPQAEDDPEPLGDSEHRVICRGDADADPEACALVGELDDPFAEADDDANCTDVSYGPERATISGYWDGEQVDTVLTRDGSCAEARWQRLRPLTQPAE</sequence>
<gene>
    <name evidence="3" type="ORF">RIF23_11715</name>
</gene>
<keyword evidence="2" id="KW-0812">Transmembrane</keyword>
<comment type="caution">
    <text evidence="3">The sequence shown here is derived from an EMBL/GenBank/DDBJ whole genome shotgun (WGS) entry which is preliminary data.</text>
</comment>
<reference evidence="4" key="1">
    <citation type="submission" date="2023-07" db="EMBL/GenBank/DDBJ databases">
        <title>Novel species in the genus Lipingzhangella isolated from Sambhar Salt Lake.</title>
        <authorList>
            <person name="Jiya N."/>
            <person name="Kajale S."/>
            <person name="Sharma A."/>
        </authorList>
    </citation>
    <scope>NUCLEOTIDE SEQUENCE [LARGE SCALE GENOMIC DNA]</scope>
    <source>
        <strain evidence="4">LS1_29</strain>
    </source>
</reference>
<evidence type="ECO:0008006" key="5">
    <source>
        <dbReference type="Google" id="ProtNLM"/>
    </source>
</evidence>
<feature type="compositionally biased region" description="Acidic residues" evidence="1">
    <location>
        <begin position="99"/>
        <end position="134"/>
    </location>
</feature>
<feature type="compositionally biased region" description="Basic and acidic residues" evidence="1">
    <location>
        <begin position="154"/>
        <end position="164"/>
    </location>
</feature>
<keyword evidence="4" id="KW-1185">Reference proteome</keyword>
<feature type="transmembrane region" description="Helical" evidence="2">
    <location>
        <begin position="41"/>
        <end position="61"/>
    </location>
</feature>
<evidence type="ECO:0000256" key="2">
    <source>
        <dbReference type="SAM" id="Phobius"/>
    </source>
</evidence>
<evidence type="ECO:0000256" key="1">
    <source>
        <dbReference type="SAM" id="MobiDB-lite"/>
    </source>
</evidence>
<protein>
    <recommendedName>
        <fullName evidence="5">Subtilisin inhibitor-like</fullName>
    </recommendedName>
</protein>
<accession>A0ABU2H806</accession>
<feature type="compositionally biased region" description="Acidic residues" evidence="1">
    <location>
        <begin position="144"/>
        <end position="153"/>
    </location>
</feature>
<dbReference type="InterPro" id="IPR036819">
    <property type="entry name" value="Subtilisin_inhibitor-like_sf"/>
</dbReference>
<keyword evidence="2" id="KW-0472">Membrane</keyword>
<dbReference type="SUPFAM" id="SSF55399">
    <property type="entry name" value="Subtilisin inhibitor"/>
    <property type="match status" value="1"/>
</dbReference>
<keyword evidence="2" id="KW-1133">Transmembrane helix</keyword>
<name>A0ABU2H806_9ACTN</name>
<organism evidence="3 4">
    <name type="scientific">Lipingzhangella rawalii</name>
    <dbReference type="NCBI Taxonomy" id="2055835"/>
    <lineage>
        <taxon>Bacteria</taxon>
        <taxon>Bacillati</taxon>
        <taxon>Actinomycetota</taxon>
        <taxon>Actinomycetes</taxon>
        <taxon>Streptosporangiales</taxon>
        <taxon>Nocardiopsidaceae</taxon>
        <taxon>Lipingzhangella</taxon>
    </lineage>
</organism>
<feature type="region of interest" description="Disordered" evidence="1">
    <location>
        <begin position="98"/>
        <end position="164"/>
    </location>
</feature>
<dbReference type="Proteomes" id="UP001250214">
    <property type="component" value="Unassembled WGS sequence"/>
</dbReference>
<dbReference type="EMBL" id="JAVLVT010000005">
    <property type="protein sequence ID" value="MDS1270965.1"/>
    <property type="molecule type" value="Genomic_DNA"/>
</dbReference>